<keyword evidence="3" id="KW-1185">Reference proteome</keyword>
<gene>
    <name evidence="2" type="ORF">AWU82_26235</name>
</gene>
<feature type="compositionally biased region" description="Polar residues" evidence="1">
    <location>
        <begin position="19"/>
        <end position="29"/>
    </location>
</feature>
<proteinExistence type="predicted"/>
<evidence type="ECO:0000313" key="2">
    <source>
        <dbReference type="EMBL" id="AMQ86688.1"/>
    </source>
</evidence>
<evidence type="ECO:0000313" key="3">
    <source>
        <dbReference type="Proteomes" id="UP000075187"/>
    </source>
</evidence>
<organism evidence="2 3">
    <name type="scientific">Pseudomonas glycinae</name>
    <dbReference type="NCBI Taxonomy" id="1785145"/>
    <lineage>
        <taxon>Bacteria</taxon>
        <taxon>Pseudomonadati</taxon>
        <taxon>Pseudomonadota</taxon>
        <taxon>Gammaproteobacteria</taxon>
        <taxon>Pseudomonadales</taxon>
        <taxon>Pseudomonadaceae</taxon>
        <taxon>Pseudomonas</taxon>
    </lineage>
</organism>
<dbReference type="EMBL" id="CP014205">
    <property type="protein sequence ID" value="AMQ86688.1"/>
    <property type="molecule type" value="Genomic_DNA"/>
</dbReference>
<protein>
    <recommendedName>
        <fullName evidence="4">IPT/TIG domain-containing protein</fullName>
    </recommendedName>
</protein>
<feature type="region of interest" description="Disordered" evidence="1">
    <location>
        <begin position="1"/>
        <end position="30"/>
    </location>
</feature>
<dbReference type="Proteomes" id="UP000075187">
    <property type="component" value="Chromosome"/>
</dbReference>
<dbReference type="RefSeq" id="WP_064383779.1">
    <property type="nucleotide sequence ID" value="NZ_CP014205.2"/>
</dbReference>
<reference evidence="2" key="1">
    <citation type="submission" date="2017-12" db="EMBL/GenBank/DDBJ databases">
        <title>Pseudomonas sp. MS586 complete sequence.</title>
        <authorList>
            <person name="Lu S."/>
            <person name="Deng P."/>
        </authorList>
    </citation>
    <scope>NUCLEOTIDE SEQUENCE</scope>
    <source>
        <strain evidence="2">MS586</strain>
    </source>
</reference>
<accession>A0ABM5ZT81</accession>
<evidence type="ECO:0000256" key="1">
    <source>
        <dbReference type="SAM" id="MobiDB-lite"/>
    </source>
</evidence>
<sequence length="1064" mass="114634">MAIDDKGISNSVEDAPNTERPSTALNTTADADVLVIQEQGQTNLTETMTIRAEHSDKLRWAEIKVRTEWSEDGSTFTWTAEECRASADSNWSGRANLSCTSKNYSDYEFVAAIPQDREWRSVNRSRSVPGNADFAIVGFKFDCRVAIDGWVYIKSEAQVKYKPVPLVITSKNETYESEFDIHGTRAARGALLFIYKGPNDVISNGTNNGDGTWRARVQIPRGSDRITLTAKQSVNGKISDISNSVTVVLKVNPVVIDIPQPNDIITTPTPTVSGKGHDGAEIKIYESGNSALVYGSGVVRNGTWAIPLVKSLPIGGFIFHASQTYHELVKWSNTVLVTVIPATPIILRPDPNSTQPESFVLSGSEGVLGSTMQVFIDQTQDKVGESTVTGSLWEVRVTVPAGRRSLVAQQTINGHSSGRSIARVFNISPAAVSDLTVSVERATVTISGKGTIAAQLDCHMSGEPEPFASFPLTAVQWSKDFGNWLPGSDITISVRQSISDNFGGRIYSAWTSKTFDVPVPPPTLEAEVGPNDIPRFFGTGEYWSGQPASQVEVWLSGGTEPIVPPAAVNSSGDWSITALQPWLPGIYQVCARLGFSGGFSAWTAQKQVIVRLPAPTIDPIDERSLSPRFTGTCVSGAPVTLTFSGDPTPYAATVSGLTWHFQRPQPFVEGVSYTLEAVQTVGGQPSAPAIKPFTVYQERLKPTINQPVHREEVDSALTVVGGNGMAGASMQLWDARDKKPLGDPVELEADGNWAIKLEELAIDQWFITAQQTLRGRPSEHSDIREFAVVVLPPTFLVPQPNDNLPRTSTLSGKGRPGGRVTVWCKSVEEPVLRNVLISPNGDWEGEVTLDVGNRAFWATQTFQEQTSKPSPEVLCSFVPQAVFPESPTAEEHLGAKVTVAGFAVPGDLITVSRGDTVLGQAPVLPDRTWSISATLGPPEGPVTLSLVASKGDFHSAPSEWVGQLGLYLPTILKPSAGEWVTAIPTFAGEGRPGLGTLVSWFDPNAVVAGNIPVSAEGWTAISKVPLAPGAQWCRFQQVLEAGTPISDWSESQRFDVRGEQPGSN</sequence>
<name>A0ABM5ZT81_9PSED</name>
<evidence type="ECO:0008006" key="4">
    <source>
        <dbReference type="Google" id="ProtNLM"/>
    </source>
</evidence>